<gene>
    <name evidence="2" type="ORF">ADN01_00360</name>
</gene>
<dbReference type="SUPFAM" id="SSF51735">
    <property type="entry name" value="NAD(P)-binding Rossmann-fold domains"/>
    <property type="match status" value="1"/>
</dbReference>
<name>A0A0P6YHQ9_9CHLR</name>
<dbReference type="RefSeq" id="WP_062417991.1">
    <property type="nucleotide sequence ID" value="NZ_DF967974.1"/>
</dbReference>
<keyword evidence="3" id="KW-1185">Reference proteome</keyword>
<dbReference type="Pfam" id="PF13460">
    <property type="entry name" value="NAD_binding_10"/>
    <property type="match status" value="1"/>
</dbReference>
<proteinExistence type="predicted"/>
<dbReference type="GO" id="GO:0044877">
    <property type="term" value="F:protein-containing complex binding"/>
    <property type="evidence" value="ECO:0007669"/>
    <property type="project" value="TreeGrafter"/>
</dbReference>
<reference evidence="2 3" key="1">
    <citation type="submission" date="2015-07" db="EMBL/GenBank/DDBJ databases">
        <title>Genome sequence of Levilinea saccharolytica DSM 16555.</title>
        <authorList>
            <person name="Hemp J."/>
            <person name="Ward L.M."/>
            <person name="Pace L.A."/>
            <person name="Fischer W.W."/>
        </authorList>
    </citation>
    <scope>NUCLEOTIDE SEQUENCE [LARGE SCALE GENOMIC DNA]</scope>
    <source>
        <strain evidence="2 3">KIBI-1</strain>
    </source>
</reference>
<sequence length="304" mass="33000">MILVTGGTGFVGRALVRQLVNMGHSVRLLLRPSAQSPSLPRGVPVEVAMSSLRDERGLRAAMKGVRVVYHLAGAERLGLRADLEGVDVEGAQNVAATAAQAGVERIFYLSHLGADRASAYPVLKAKALAEGLIQASGVPYTIFRSAHIYGPGDQFTTSLAGLLRLSPLVFFMPGDGSSLLQPIWIEDLITCLTLSLSLPETTNHSYEIGGAEYFSFRQVVEKVMAVTGLRRYILDVTPAYLRSVAVFLEQSLPSFPISLYWFDTLASDRICGLDTLPRQFGLMPSRMGQNLDYLVSGGKKRRKG</sequence>
<evidence type="ECO:0000259" key="1">
    <source>
        <dbReference type="Pfam" id="PF13460"/>
    </source>
</evidence>
<evidence type="ECO:0000313" key="3">
    <source>
        <dbReference type="Proteomes" id="UP000050501"/>
    </source>
</evidence>
<dbReference type="InterPro" id="IPR016040">
    <property type="entry name" value="NAD(P)-bd_dom"/>
</dbReference>
<dbReference type="InterPro" id="IPR036291">
    <property type="entry name" value="NAD(P)-bd_dom_sf"/>
</dbReference>
<accession>A0A0P6YHQ9</accession>
<dbReference type="STRING" id="229921.ADN01_00360"/>
<feature type="domain" description="NAD(P)-binding" evidence="1">
    <location>
        <begin position="6"/>
        <end position="148"/>
    </location>
</feature>
<dbReference type="EMBL" id="LGCM01000002">
    <property type="protein sequence ID" value="KPL91774.1"/>
    <property type="molecule type" value="Genomic_DNA"/>
</dbReference>
<dbReference type="PANTHER" id="PTHR12126">
    <property type="entry name" value="NADH-UBIQUINONE OXIDOREDUCTASE 39 KDA SUBUNIT-RELATED"/>
    <property type="match status" value="1"/>
</dbReference>
<evidence type="ECO:0000313" key="2">
    <source>
        <dbReference type="EMBL" id="KPL91774.1"/>
    </source>
</evidence>
<organism evidence="2 3">
    <name type="scientific">Levilinea saccharolytica</name>
    <dbReference type="NCBI Taxonomy" id="229921"/>
    <lineage>
        <taxon>Bacteria</taxon>
        <taxon>Bacillati</taxon>
        <taxon>Chloroflexota</taxon>
        <taxon>Anaerolineae</taxon>
        <taxon>Anaerolineales</taxon>
        <taxon>Anaerolineaceae</taxon>
        <taxon>Levilinea</taxon>
    </lineage>
</organism>
<protein>
    <recommendedName>
        <fullName evidence="1">NAD(P)-binding domain-containing protein</fullName>
    </recommendedName>
</protein>
<dbReference type="Proteomes" id="UP000050501">
    <property type="component" value="Unassembled WGS sequence"/>
</dbReference>
<dbReference type="Gene3D" id="3.40.50.720">
    <property type="entry name" value="NAD(P)-binding Rossmann-like Domain"/>
    <property type="match status" value="1"/>
</dbReference>
<comment type="caution">
    <text evidence="2">The sequence shown here is derived from an EMBL/GenBank/DDBJ whole genome shotgun (WGS) entry which is preliminary data.</text>
</comment>
<dbReference type="AlphaFoldDB" id="A0A0P6YHQ9"/>
<dbReference type="PANTHER" id="PTHR12126:SF11">
    <property type="entry name" value="NADH DEHYDROGENASE [UBIQUINONE] 1 ALPHA SUBCOMPLEX SUBUNIT 9, MITOCHONDRIAL"/>
    <property type="match status" value="1"/>
</dbReference>
<dbReference type="InterPro" id="IPR051207">
    <property type="entry name" value="ComplexI_NDUFA9_subunit"/>
</dbReference>